<organism evidence="1 2">
    <name type="scientific">Zootermopsis nevadensis</name>
    <name type="common">Dampwood termite</name>
    <dbReference type="NCBI Taxonomy" id="136037"/>
    <lineage>
        <taxon>Eukaryota</taxon>
        <taxon>Metazoa</taxon>
        <taxon>Ecdysozoa</taxon>
        <taxon>Arthropoda</taxon>
        <taxon>Hexapoda</taxon>
        <taxon>Insecta</taxon>
        <taxon>Pterygota</taxon>
        <taxon>Neoptera</taxon>
        <taxon>Polyneoptera</taxon>
        <taxon>Dictyoptera</taxon>
        <taxon>Blattodea</taxon>
        <taxon>Blattoidea</taxon>
        <taxon>Termitoidae</taxon>
        <taxon>Termopsidae</taxon>
        <taxon>Zootermopsis</taxon>
    </lineage>
</organism>
<reference evidence="1 2" key="1">
    <citation type="journal article" date="2014" name="Nat. Commun.">
        <title>Molecular traces of alternative social organization in a termite genome.</title>
        <authorList>
            <person name="Terrapon N."/>
            <person name="Li C."/>
            <person name="Robertson H.M."/>
            <person name="Ji L."/>
            <person name="Meng X."/>
            <person name="Booth W."/>
            <person name="Chen Z."/>
            <person name="Childers C.P."/>
            <person name="Glastad K.M."/>
            <person name="Gokhale K."/>
            <person name="Gowin J."/>
            <person name="Gronenberg W."/>
            <person name="Hermansen R.A."/>
            <person name="Hu H."/>
            <person name="Hunt B.G."/>
            <person name="Huylmans A.K."/>
            <person name="Khalil S.M."/>
            <person name="Mitchell R.D."/>
            <person name="Munoz-Torres M.C."/>
            <person name="Mustard J.A."/>
            <person name="Pan H."/>
            <person name="Reese J.T."/>
            <person name="Scharf M.E."/>
            <person name="Sun F."/>
            <person name="Vogel H."/>
            <person name="Xiao J."/>
            <person name="Yang W."/>
            <person name="Yang Z."/>
            <person name="Yang Z."/>
            <person name="Zhou J."/>
            <person name="Zhu J."/>
            <person name="Brent C.S."/>
            <person name="Elsik C.G."/>
            <person name="Goodisman M.A."/>
            <person name="Liberles D.A."/>
            <person name="Roe R.M."/>
            <person name="Vargo E.L."/>
            <person name="Vilcinskas A."/>
            <person name="Wang J."/>
            <person name="Bornberg-Bauer E."/>
            <person name="Korb J."/>
            <person name="Zhang G."/>
            <person name="Liebig J."/>
        </authorList>
    </citation>
    <scope>NUCLEOTIDE SEQUENCE [LARGE SCALE GENOMIC DNA]</scope>
    <source>
        <tissue evidence="1">Whole organism</tissue>
    </source>
</reference>
<evidence type="ECO:0000313" key="2">
    <source>
        <dbReference type="Proteomes" id="UP000027135"/>
    </source>
</evidence>
<accession>A0A067R6A2</accession>
<keyword evidence="2" id="KW-1185">Reference proteome</keyword>
<dbReference type="EMBL" id="KK852859">
    <property type="protein sequence ID" value="KDR14854.1"/>
    <property type="molecule type" value="Genomic_DNA"/>
</dbReference>
<dbReference type="InParanoid" id="A0A067R6A2"/>
<evidence type="ECO:0000313" key="1">
    <source>
        <dbReference type="EMBL" id="KDR14854.1"/>
    </source>
</evidence>
<sequence length="143" mass="16360">MVMALASQAPGPNINFRVEFPPHSRATRSLTGNTFPIGDRRPEIRQNLARFDITTDAFPEYVEDTRFNLRYLRHISDILDSTETFRNEKVRFKNLTRSGGESQVVFTKPLTDRDIRNWRDRAVQSTSASTSFTAYVGAPFCDP</sequence>
<dbReference type="Proteomes" id="UP000027135">
    <property type="component" value="Unassembled WGS sequence"/>
</dbReference>
<name>A0A067R6A2_ZOONE</name>
<dbReference type="OMA" id="PEPWIAN"/>
<dbReference type="eggNOG" id="ENOG502T2A0">
    <property type="taxonomic scope" value="Eukaryota"/>
</dbReference>
<dbReference type="AlphaFoldDB" id="A0A067R6A2"/>
<protein>
    <submittedName>
        <fullName evidence="1">Uncharacterized protein</fullName>
    </submittedName>
</protein>
<proteinExistence type="predicted"/>
<gene>
    <name evidence="1" type="ORF">L798_11494</name>
</gene>